<dbReference type="STRING" id="1763537.ULVI_08645"/>
<evidence type="ECO:0000313" key="10">
    <source>
        <dbReference type="EMBL" id="OAB78643.1"/>
    </source>
</evidence>
<dbReference type="EMBL" id="LRXL01000037">
    <property type="protein sequence ID" value="OAB78643.1"/>
    <property type="molecule type" value="Genomic_DNA"/>
</dbReference>
<gene>
    <name evidence="10" type="ORF">ULVI_08645</name>
</gene>
<dbReference type="Proteomes" id="UP000077013">
    <property type="component" value="Unassembled WGS sequence"/>
</dbReference>
<evidence type="ECO:0000256" key="6">
    <source>
        <dbReference type="ARBA" id="ARBA00043993"/>
    </source>
</evidence>
<evidence type="ECO:0000256" key="1">
    <source>
        <dbReference type="ARBA" id="ARBA00004651"/>
    </source>
</evidence>
<organism evidence="10 11">
    <name type="scientific">Cochleicola gelatinilyticus</name>
    <dbReference type="NCBI Taxonomy" id="1763537"/>
    <lineage>
        <taxon>Bacteria</taxon>
        <taxon>Pseudomonadati</taxon>
        <taxon>Bacteroidota</taxon>
        <taxon>Flavobacteriia</taxon>
        <taxon>Flavobacteriales</taxon>
        <taxon>Flavobacteriaceae</taxon>
        <taxon>Cochleicola</taxon>
    </lineage>
</organism>
<keyword evidence="2" id="KW-1003">Cell membrane</keyword>
<evidence type="ECO:0000259" key="9">
    <source>
        <dbReference type="Pfam" id="PF13515"/>
    </source>
</evidence>
<feature type="transmembrane region" description="Helical" evidence="7">
    <location>
        <begin position="115"/>
        <end position="131"/>
    </location>
</feature>
<dbReference type="PANTHER" id="PTHR30509:SF8">
    <property type="entry name" value="INNER MEMBRANE PROTEIN YCCS"/>
    <property type="match status" value="1"/>
</dbReference>
<comment type="caution">
    <text evidence="10">The sequence shown here is derived from an EMBL/GenBank/DDBJ whole genome shotgun (WGS) entry which is preliminary data.</text>
</comment>
<keyword evidence="3 7" id="KW-0812">Transmembrane</keyword>
<feature type="transmembrane region" description="Helical" evidence="7">
    <location>
        <begin position="470"/>
        <end position="487"/>
    </location>
</feature>
<proteinExistence type="inferred from homology"/>
<evidence type="ECO:0000256" key="2">
    <source>
        <dbReference type="ARBA" id="ARBA00022475"/>
    </source>
</evidence>
<feature type="transmembrane region" description="Helical" evidence="7">
    <location>
        <begin position="404"/>
        <end position="427"/>
    </location>
</feature>
<dbReference type="InterPro" id="IPR049453">
    <property type="entry name" value="Memb_transporter_dom"/>
</dbReference>
<name>A0A167HIF0_9FLAO</name>
<feature type="transmembrane region" description="Helical" evidence="7">
    <location>
        <begin position="21"/>
        <end position="40"/>
    </location>
</feature>
<dbReference type="Pfam" id="PF13515">
    <property type="entry name" value="FUSC_2"/>
    <property type="match status" value="1"/>
</dbReference>
<dbReference type="AlphaFoldDB" id="A0A167HIF0"/>
<accession>A0A167HIF0</accession>
<reference evidence="10 11" key="1">
    <citation type="submission" date="2016-02" db="EMBL/GenBank/DDBJ databases">
        <title>Ulvibacter sp. LPB0005, isolated from Thais luteostoma.</title>
        <authorList>
            <person name="Shin S.-K."/>
            <person name="Yi H."/>
        </authorList>
    </citation>
    <scope>NUCLEOTIDE SEQUENCE [LARGE SCALE GENOMIC DNA]</scope>
    <source>
        <strain evidence="10 11">LPB0005</strain>
    </source>
</reference>
<keyword evidence="5 7" id="KW-0472">Membrane</keyword>
<dbReference type="RefSeq" id="WP_068591839.1">
    <property type="nucleotide sequence ID" value="NZ_LRXL01000037.1"/>
</dbReference>
<protein>
    <submittedName>
        <fullName evidence="10">Uncharacterized protein</fullName>
    </submittedName>
</protein>
<feature type="transmembrane region" description="Helical" evidence="7">
    <location>
        <begin position="448"/>
        <end position="464"/>
    </location>
</feature>
<feature type="domain" description="Integral membrane protein YccS N-terminal" evidence="8">
    <location>
        <begin position="71"/>
        <end position="323"/>
    </location>
</feature>
<dbReference type="OrthoDB" id="8670769at2"/>
<dbReference type="InterPro" id="IPR032692">
    <property type="entry name" value="YccS_N"/>
</dbReference>
<feature type="transmembrane region" description="Helical" evidence="7">
    <location>
        <begin position="143"/>
        <end position="161"/>
    </location>
</feature>
<feature type="transmembrane region" description="Helical" evidence="7">
    <location>
        <begin position="517"/>
        <end position="539"/>
    </location>
</feature>
<comment type="similarity">
    <text evidence="6">Belongs to the YccS/YhfK family.</text>
</comment>
<keyword evidence="11" id="KW-1185">Reference proteome</keyword>
<keyword evidence="4 7" id="KW-1133">Transmembrane helix</keyword>
<evidence type="ECO:0000313" key="11">
    <source>
        <dbReference type="Proteomes" id="UP000077013"/>
    </source>
</evidence>
<feature type="domain" description="Integral membrane bound transporter" evidence="9">
    <location>
        <begin position="411"/>
        <end position="533"/>
    </location>
</feature>
<evidence type="ECO:0000259" key="8">
    <source>
        <dbReference type="Pfam" id="PF12805"/>
    </source>
</evidence>
<feature type="transmembrane region" description="Helical" evidence="7">
    <location>
        <begin position="494"/>
        <end position="511"/>
    </location>
</feature>
<evidence type="ECO:0000256" key="5">
    <source>
        <dbReference type="ARBA" id="ARBA00023136"/>
    </source>
</evidence>
<evidence type="ECO:0000256" key="7">
    <source>
        <dbReference type="SAM" id="Phobius"/>
    </source>
</evidence>
<comment type="subcellular location">
    <subcellularLocation>
        <location evidence="1">Cell membrane</location>
        <topology evidence="1">Multi-pass membrane protein</topology>
    </subcellularLocation>
</comment>
<sequence length="754" mass="85496">MRKYLTIIELFLRSSHFYSGVRLSFAVVIPLVILNFLGLFEYAPPIVIGAFLNAPGDIPGSLKRKVNAILISAGLTMLITAIILFLKPFAFILIGALAIISFFISFLSIYGFRASLVSFSGLLAMVLAFAIQKETAFEIWSHVLLMGVGGLWYLIVSYVFLKLAPNKDANQLLSETLHTIGEYLRLRARLLTKKADRETLMQQSIVLQTQITEKQETLRELLLLERKRSGRSHYDEKQLLIFISTINIVELIEAKHLDYSEIDALFENNKGYLKASKKLNKKMGNHLITLSEILIQKDKIPSKDLLLEALQKARGVISTYVEDVTLPKAREGALILKNLFDYQEQLFQEIRAIRRVMANVKHASKVSVKRQEESKFLTLQEYRFNVIIQNFSLQSTLFRHSLRFTVAILFAYVLGTLLGIHNGYWILLTIVVIMRPNYGLTKERSKDRIVGTLIGAVIAIGIVLVTQNTIIYSVLAIISLTMAFALIQQNYKSGAAFITLNIIFVYSLINPDALEVIQYRVIDTVLGAGIAVIANYTLWPSWEALNMKHVLLTMLQRNTEYLIATQKLYHDKTEAELSYKVARKEAFLAISNLNGAFQRMTQDPKSKQKEYRLLYDMVTLNQTMISGIASIGTFVTNHQTTPASKEFDTIILKIVNTLRAATAILEDTNFTEEVSVASESSNAEKKIMEAYQHLSELRDRDIKEGNTEIDTETLHHLQEAYLMANQLVWMKALSENLKKATLKYDAVLKERMHA</sequence>
<dbReference type="GO" id="GO:0005886">
    <property type="term" value="C:plasma membrane"/>
    <property type="evidence" value="ECO:0007669"/>
    <property type="project" value="UniProtKB-SubCell"/>
</dbReference>
<evidence type="ECO:0000256" key="4">
    <source>
        <dbReference type="ARBA" id="ARBA00022989"/>
    </source>
</evidence>
<feature type="transmembrane region" description="Helical" evidence="7">
    <location>
        <begin position="91"/>
        <end position="109"/>
    </location>
</feature>
<feature type="transmembrane region" description="Helical" evidence="7">
    <location>
        <begin position="66"/>
        <end position="86"/>
    </location>
</feature>
<dbReference type="Pfam" id="PF12805">
    <property type="entry name" value="FUSC-like"/>
    <property type="match status" value="1"/>
</dbReference>
<dbReference type="PANTHER" id="PTHR30509">
    <property type="entry name" value="P-HYDROXYBENZOIC ACID EFFLUX PUMP SUBUNIT-RELATED"/>
    <property type="match status" value="1"/>
</dbReference>
<evidence type="ECO:0000256" key="3">
    <source>
        <dbReference type="ARBA" id="ARBA00022692"/>
    </source>
</evidence>